<evidence type="ECO:0000313" key="1">
    <source>
        <dbReference type="EMBL" id="EMO40934.1"/>
    </source>
</evidence>
<dbReference type="AlphaFoldDB" id="M6UIP2"/>
<sequence length="38" mass="4334">MQLEFPPEKLKQGATFSRKIVVFPTDLSSDPSNRGIWL</sequence>
<comment type="caution">
    <text evidence="1">The sequence shown here is derived from an EMBL/GenBank/DDBJ whole genome shotgun (WGS) entry which is preliminary data.</text>
</comment>
<proteinExistence type="predicted"/>
<dbReference type="EMBL" id="AHOP02000026">
    <property type="protein sequence ID" value="EMO40934.1"/>
    <property type="molecule type" value="Genomic_DNA"/>
</dbReference>
<organism evidence="1 2">
    <name type="scientific">Leptospira noguchii serovar Autumnalis str. ZUN142</name>
    <dbReference type="NCBI Taxonomy" id="1085540"/>
    <lineage>
        <taxon>Bacteria</taxon>
        <taxon>Pseudomonadati</taxon>
        <taxon>Spirochaetota</taxon>
        <taxon>Spirochaetia</taxon>
        <taxon>Leptospirales</taxon>
        <taxon>Leptospiraceae</taxon>
        <taxon>Leptospira</taxon>
    </lineage>
</organism>
<accession>M6UIP2</accession>
<protein>
    <submittedName>
        <fullName evidence="1">Uncharacterized protein</fullName>
    </submittedName>
</protein>
<dbReference type="Proteomes" id="UP000012153">
    <property type="component" value="Unassembled WGS sequence"/>
</dbReference>
<gene>
    <name evidence="1" type="ORF">LEP1GSC186_3173</name>
</gene>
<reference evidence="1 2" key="1">
    <citation type="submission" date="2013-01" db="EMBL/GenBank/DDBJ databases">
        <authorList>
            <person name="Harkins D.M."/>
            <person name="Durkin A.S."/>
            <person name="Brinkac L.M."/>
            <person name="Haft D.H."/>
            <person name="Selengut J.D."/>
            <person name="Sanka R."/>
            <person name="DePew J."/>
            <person name="Purushe J."/>
            <person name="Matthias M.A."/>
            <person name="Vinetz J.M."/>
            <person name="Sutton G.G."/>
            <person name="Nierman W.C."/>
            <person name="Fouts D.E."/>
        </authorList>
    </citation>
    <scope>NUCLEOTIDE SEQUENCE [LARGE SCALE GENOMIC DNA]</scope>
    <source>
        <strain evidence="1 2">ZUN142</strain>
    </source>
</reference>
<evidence type="ECO:0000313" key="2">
    <source>
        <dbReference type="Proteomes" id="UP000012153"/>
    </source>
</evidence>
<name>M6UIP2_9LEPT</name>